<dbReference type="InterPro" id="IPR014001">
    <property type="entry name" value="Helicase_ATP-bd"/>
</dbReference>
<dbReference type="SUPFAM" id="SSF50249">
    <property type="entry name" value="Nucleic acid-binding proteins"/>
    <property type="match status" value="1"/>
</dbReference>
<keyword evidence="8" id="KW-0238">DNA-binding</keyword>
<dbReference type="GO" id="GO:0043138">
    <property type="term" value="F:3'-5' DNA helicase activity"/>
    <property type="evidence" value="ECO:0007669"/>
    <property type="project" value="UniProtKB-EC"/>
</dbReference>
<evidence type="ECO:0000256" key="3">
    <source>
        <dbReference type="ARBA" id="ARBA00022741"/>
    </source>
</evidence>
<evidence type="ECO:0000256" key="14">
    <source>
        <dbReference type="ARBA" id="ARBA00048988"/>
    </source>
</evidence>
<evidence type="ECO:0000256" key="11">
    <source>
        <dbReference type="ARBA" id="ARBA00023235"/>
    </source>
</evidence>
<comment type="catalytic activity">
    <reaction evidence="12 15">
        <text>Couples ATP hydrolysis with the unwinding of duplex DNA by translocating in the 3'-5' direction.</text>
        <dbReference type="EC" id="5.6.2.4"/>
    </reaction>
</comment>
<sequence length="679" mass="77896">MDIKSIKGVGEKTLKYLNSLGIYTVKDAILYFPRSYEDRRNIKPINELKDGDIASIIADVSLIYANRRASTGKTISRVVFKNQTGFIVGVWFNQPYIKNTFKIGQRVFLYGKISKKMGEVQIIEPQYEKDIEDIKFGINPIYPSNKHLSQKVLRKIIDECLKYIDSEINEILPDDIRKQKEIYDIKKAILNIHHPNDYAALDKSIERIKFEELLILQLGLFAAKKRFEKLENAYPIPVCSEMKEFKESLPFELTNAQSKTIREILIDMKKSKPMNRLVQGDVGSGKTIVAIIALFNCAMNKYQGALMAPTEILAQQHFLSLKSLLKNYSINIALLIGSTPKKQKVEIIEKIKKGEIDIVVGTHALIQENVEFKNLALVITDEQHRFGVRQRGELINKGHNPHVLVMTATPIPRTLALFVYGDMDISIINEMPSGRQKIDTYFVRPSMRDRVYDFVKKEIKNGRQAYIVCPLVEESEKLEAESAVETYEKLKEVYFKKFNVGLIHGKMNSIEKDLVMNDFKNKEIDILVSTTVIEVGINVPNATIIVIENADRFGLAQLHQLRGRVGRGSYKSYCILISEAKTDEARKRLKIMTQNSDGFIIAEKDMELRGTGEFFGTKQHGPLELKLADPFKDIDILKQTRDLAREMLEKNMLYKKEYFNLIKEIENKFNAKIDQTTFN</sequence>
<dbReference type="InterPro" id="IPR027417">
    <property type="entry name" value="P-loop_NTPase"/>
</dbReference>
<dbReference type="PANTHER" id="PTHR47964">
    <property type="entry name" value="ATP-DEPENDENT DNA HELICASE HOMOLOG RECG, CHLOROPLASTIC"/>
    <property type="match status" value="1"/>
</dbReference>
<dbReference type="InterPro" id="IPR001650">
    <property type="entry name" value="Helicase_C-like"/>
</dbReference>
<dbReference type="CDD" id="cd04488">
    <property type="entry name" value="RecG_wedge_OBF"/>
    <property type="match status" value="1"/>
</dbReference>
<dbReference type="SMART" id="SM00490">
    <property type="entry name" value="HELICc"/>
    <property type="match status" value="1"/>
</dbReference>
<evidence type="ECO:0000256" key="2">
    <source>
        <dbReference type="ARBA" id="ARBA00017846"/>
    </source>
</evidence>
<dbReference type="Pfam" id="PF19833">
    <property type="entry name" value="RecG_dom3_C"/>
    <property type="match status" value="1"/>
</dbReference>
<dbReference type="CDD" id="cd17992">
    <property type="entry name" value="DEXHc_RecG"/>
    <property type="match status" value="1"/>
</dbReference>
<dbReference type="Gene3D" id="2.40.50.140">
    <property type="entry name" value="Nucleic acid-binding proteins"/>
    <property type="match status" value="1"/>
</dbReference>
<dbReference type="GO" id="GO:0003677">
    <property type="term" value="F:DNA binding"/>
    <property type="evidence" value="ECO:0007669"/>
    <property type="project" value="UniProtKB-KW"/>
</dbReference>
<evidence type="ECO:0000259" key="16">
    <source>
        <dbReference type="PROSITE" id="PS51192"/>
    </source>
</evidence>
<comment type="catalytic activity">
    <reaction evidence="14 15">
        <text>ATP + H2O = ADP + phosphate + H(+)</text>
        <dbReference type="Rhea" id="RHEA:13065"/>
        <dbReference type="ChEBI" id="CHEBI:15377"/>
        <dbReference type="ChEBI" id="CHEBI:15378"/>
        <dbReference type="ChEBI" id="CHEBI:30616"/>
        <dbReference type="ChEBI" id="CHEBI:43474"/>
        <dbReference type="ChEBI" id="CHEBI:456216"/>
        <dbReference type="EC" id="5.6.2.4"/>
    </reaction>
</comment>
<evidence type="ECO:0000256" key="8">
    <source>
        <dbReference type="ARBA" id="ARBA00023125"/>
    </source>
</evidence>
<dbReference type="OrthoDB" id="9804325at2"/>
<dbReference type="GO" id="GO:0005524">
    <property type="term" value="F:ATP binding"/>
    <property type="evidence" value="ECO:0007669"/>
    <property type="project" value="UniProtKB-KW"/>
</dbReference>
<gene>
    <name evidence="18" type="ORF">SAMN05443428_11241</name>
</gene>
<dbReference type="EMBL" id="FUYH01000012">
    <property type="protein sequence ID" value="SKA92319.1"/>
    <property type="molecule type" value="Genomic_DNA"/>
</dbReference>
<dbReference type="Pfam" id="PF00270">
    <property type="entry name" value="DEAD"/>
    <property type="match status" value="1"/>
</dbReference>
<dbReference type="AlphaFoldDB" id="A0A1T4XRZ0"/>
<keyword evidence="6 15" id="KW-0347">Helicase</keyword>
<evidence type="ECO:0000313" key="18">
    <source>
        <dbReference type="EMBL" id="SKA92319.1"/>
    </source>
</evidence>
<dbReference type="GO" id="GO:0006310">
    <property type="term" value="P:DNA recombination"/>
    <property type="evidence" value="ECO:0007669"/>
    <property type="project" value="UniProtKB-UniRule"/>
</dbReference>
<feature type="domain" description="Helicase ATP-binding" evidence="16">
    <location>
        <begin position="267"/>
        <end position="428"/>
    </location>
</feature>
<protein>
    <recommendedName>
        <fullName evidence="2 15">ATP-dependent DNA helicase RecG</fullName>
        <ecNumber evidence="13 15">5.6.2.4</ecNumber>
    </recommendedName>
</protein>
<dbReference type="NCBIfam" id="NF008168">
    <property type="entry name" value="PRK10917.2-2"/>
    <property type="match status" value="1"/>
</dbReference>
<dbReference type="CDD" id="cd18811">
    <property type="entry name" value="SF2_C_RecG"/>
    <property type="match status" value="1"/>
</dbReference>
<keyword evidence="11" id="KW-0413">Isomerase</keyword>
<dbReference type="NCBIfam" id="NF008165">
    <property type="entry name" value="PRK10917.1-3"/>
    <property type="match status" value="1"/>
</dbReference>
<evidence type="ECO:0000256" key="1">
    <source>
        <dbReference type="ARBA" id="ARBA00007504"/>
    </source>
</evidence>
<dbReference type="InterPro" id="IPR045562">
    <property type="entry name" value="RecG_dom3_C"/>
</dbReference>
<dbReference type="InterPro" id="IPR012340">
    <property type="entry name" value="NA-bd_OB-fold"/>
</dbReference>
<evidence type="ECO:0000259" key="17">
    <source>
        <dbReference type="PROSITE" id="PS51194"/>
    </source>
</evidence>
<dbReference type="InterPro" id="IPR047112">
    <property type="entry name" value="RecG/Mfd"/>
</dbReference>
<reference evidence="19" key="1">
    <citation type="submission" date="2017-02" db="EMBL/GenBank/DDBJ databases">
        <authorList>
            <person name="Varghese N."/>
            <person name="Submissions S."/>
        </authorList>
    </citation>
    <scope>NUCLEOTIDE SEQUENCE [LARGE SCALE GENOMIC DNA]</scope>
    <source>
        <strain evidence="19">USBA 833</strain>
    </source>
</reference>
<dbReference type="Proteomes" id="UP000190105">
    <property type="component" value="Unassembled WGS sequence"/>
</dbReference>
<evidence type="ECO:0000256" key="15">
    <source>
        <dbReference type="RuleBase" id="RU363016"/>
    </source>
</evidence>
<keyword evidence="10 15" id="KW-0234">DNA repair</keyword>
<evidence type="ECO:0000256" key="5">
    <source>
        <dbReference type="ARBA" id="ARBA00022801"/>
    </source>
</evidence>
<dbReference type="PANTHER" id="PTHR47964:SF1">
    <property type="entry name" value="ATP-DEPENDENT DNA HELICASE HOMOLOG RECG, CHLOROPLASTIC"/>
    <property type="match status" value="1"/>
</dbReference>
<keyword evidence="5 15" id="KW-0378">Hydrolase</keyword>
<evidence type="ECO:0000256" key="13">
    <source>
        <dbReference type="ARBA" id="ARBA00034808"/>
    </source>
</evidence>
<evidence type="ECO:0000313" key="19">
    <source>
        <dbReference type="Proteomes" id="UP000190105"/>
    </source>
</evidence>
<keyword evidence="19" id="KW-1185">Reference proteome</keyword>
<keyword evidence="9 15" id="KW-0233">DNA recombination</keyword>
<dbReference type="InterPro" id="IPR033454">
    <property type="entry name" value="RecG_wedge"/>
</dbReference>
<evidence type="ECO:0000256" key="9">
    <source>
        <dbReference type="ARBA" id="ARBA00023172"/>
    </source>
</evidence>
<evidence type="ECO:0000256" key="4">
    <source>
        <dbReference type="ARBA" id="ARBA00022763"/>
    </source>
</evidence>
<proteinExistence type="inferred from homology"/>
<evidence type="ECO:0000256" key="10">
    <source>
        <dbReference type="ARBA" id="ARBA00023204"/>
    </source>
</evidence>
<dbReference type="InterPro" id="IPR004609">
    <property type="entry name" value="ATP-dep_DNA_helicase_RecG"/>
</dbReference>
<accession>A0A1T4XRZ0</accession>
<keyword evidence="7 15" id="KW-0067">ATP-binding</keyword>
<keyword evidence="4 15" id="KW-0227">DNA damage</keyword>
<evidence type="ECO:0000256" key="7">
    <source>
        <dbReference type="ARBA" id="ARBA00022840"/>
    </source>
</evidence>
<dbReference type="PROSITE" id="PS51192">
    <property type="entry name" value="HELICASE_ATP_BIND_1"/>
    <property type="match status" value="1"/>
</dbReference>
<dbReference type="SMART" id="SM00487">
    <property type="entry name" value="DEXDc"/>
    <property type="match status" value="1"/>
</dbReference>
<dbReference type="Gene3D" id="3.40.50.300">
    <property type="entry name" value="P-loop containing nucleotide triphosphate hydrolases"/>
    <property type="match status" value="2"/>
</dbReference>
<dbReference type="Pfam" id="PF00271">
    <property type="entry name" value="Helicase_C"/>
    <property type="match status" value="1"/>
</dbReference>
<evidence type="ECO:0000256" key="6">
    <source>
        <dbReference type="ARBA" id="ARBA00022806"/>
    </source>
</evidence>
<comment type="similarity">
    <text evidence="1 15">Belongs to the helicase family. RecG subfamily.</text>
</comment>
<comment type="function">
    <text evidence="15">Plays a critical role in recombination and DNA repair. Helps process Holliday junction intermediates to mature products by catalyzing branch migration. Has replication fork regression activity, unwinds stalled or blocked replication forks to make a HJ that can be resolved. Has a DNA unwinding activity characteristic of a DNA helicase with 3'-5' polarity.</text>
</comment>
<dbReference type="EC" id="5.6.2.4" evidence="13 15"/>
<dbReference type="InterPro" id="IPR011545">
    <property type="entry name" value="DEAD/DEAH_box_helicase_dom"/>
</dbReference>
<dbReference type="PROSITE" id="PS51194">
    <property type="entry name" value="HELICASE_CTER"/>
    <property type="match status" value="1"/>
</dbReference>
<dbReference type="GO" id="GO:0006281">
    <property type="term" value="P:DNA repair"/>
    <property type="evidence" value="ECO:0007669"/>
    <property type="project" value="UniProtKB-UniRule"/>
</dbReference>
<dbReference type="Pfam" id="PF17191">
    <property type="entry name" value="RecG_wedge"/>
    <property type="match status" value="1"/>
</dbReference>
<dbReference type="GO" id="GO:0016887">
    <property type="term" value="F:ATP hydrolysis activity"/>
    <property type="evidence" value="ECO:0007669"/>
    <property type="project" value="RHEA"/>
</dbReference>
<name>A0A1T4XRZ0_9CLOT</name>
<dbReference type="RefSeq" id="WP_078696792.1">
    <property type="nucleotide sequence ID" value="NZ_FUYH01000012.1"/>
</dbReference>
<feature type="domain" description="Helicase C-terminal" evidence="17">
    <location>
        <begin position="447"/>
        <end position="607"/>
    </location>
</feature>
<dbReference type="STRING" id="1147123.SAMN05443428_11241"/>
<dbReference type="NCBIfam" id="TIGR00643">
    <property type="entry name" value="recG"/>
    <property type="match status" value="1"/>
</dbReference>
<dbReference type="SUPFAM" id="SSF52540">
    <property type="entry name" value="P-loop containing nucleoside triphosphate hydrolases"/>
    <property type="match status" value="2"/>
</dbReference>
<organism evidence="18 19">
    <name type="scientific">Caloramator quimbayensis</name>
    <dbReference type="NCBI Taxonomy" id="1147123"/>
    <lineage>
        <taxon>Bacteria</taxon>
        <taxon>Bacillati</taxon>
        <taxon>Bacillota</taxon>
        <taxon>Clostridia</taxon>
        <taxon>Eubacteriales</taxon>
        <taxon>Clostridiaceae</taxon>
        <taxon>Caloramator</taxon>
    </lineage>
</organism>
<keyword evidence="3 15" id="KW-0547">Nucleotide-binding</keyword>
<evidence type="ECO:0000256" key="12">
    <source>
        <dbReference type="ARBA" id="ARBA00034617"/>
    </source>
</evidence>